<dbReference type="Gene3D" id="2.60.40.10">
    <property type="entry name" value="Immunoglobulins"/>
    <property type="match status" value="1"/>
</dbReference>
<protein>
    <submittedName>
        <fullName evidence="1">Uncharacterized protein</fullName>
    </submittedName>
</protein>
<reference evidence="1" key="2">
    <citation type="submission" date="2025-08" db="UniProtKB">
        <authorList>
            <consortium name="Ensembl"/>
        </authorList>
    </citation>
    <scope>IDENTIFICATION</scope>
</reference>
<dbReference type="SUPFAM" id="SSF48726">
    <property type="entry name" value="Immunoglobulin"/>
    <property type="match status" value="1"/>
</dbReference>
<dbReference type="Ensembl" id="ENSHHUT00000025669.1">
    <property type="protein sequence ID" value="ENSHHUP00000024731.1"/>
    <property type="gene ID" value="ENSHHUG00000015539.1"/>
</dbReference>
<reference evidence="2" key="1">
    <citation type="submission" date="2018-06" db="EMBL/GenBank/DDBJ databases">
        <title>Genome assembly of Danube salmon.</title>
        <authorList>
            <person name="Macqueen D.J."/>
            <person name="Gundappa M.K."/>
        </authorList>
    </citation>
    <scope>NUCLEOTIDE SEQUENCE [LARGE SCALE GENOMIC DNA]</scope>
</reference>
<sequence>MQLNRVMYVHILAESPCKLFEKYETTVTEGEALSLPAYYDLSESVWASVTEFTWYRNRTQELPSSEEERVHHHGPVLFFLPLLINDSDQYYTYWRKAADTCHIFVTEVIVVKAQPFDHSVLFNEISESADNIAIPCPDPVIKLCQDGKENLAWYKVLN</sequence>
<dbReference type="InterPro" id="IPR036179">
    <property type="entry name" value="Ig-like_dom_sf"/>
</dbReference>
<dbReference type="Proteomes" id="UP000314982">
    <property type="component" value="Unassembled WGS sequence"/>
</dbReference>
<dbReference type="InterPro" id="IPR013783">
    <property type="entry name" value="Ig-like_fold"/>
</dbReference>
<name>A0A4W5LFY4_9TELE</name>
<accession>A0A4W5LFY4</accession>
<evidence type="ECO:0000313" key="1">
    <source>
        <dbReference type="Ensembl" id="ENSHHUP00000024731.1"/>
    </source>
</evidence>
<dbReference type="STRING" id="62062.ENSHHUP00000024731"/>
<dbReference type="AlphaFoldDB" id="A0A4W5LFY4"/>
<dbReference type="GeneTree" id="ENSGT01120000274802"/>
<reference evidence="1" key="3">
    <citation type="submission" date="2025-09" db="UniProtKB">
        <authorList>
            <consortium name="Ensembl"/>
        </authorList>
    </citation>
    <scope>IDENTIFICATION</scope>
</reference>
<proteinExistence type="predicted"/>
<evidence type="ECO:0000313" key="2">
    <source>
        <dbReference type="Proteomes" id="UP000314982"/>
    </source>
</evidence>
<organism evidence="1 2">
    <name type="scientific">Hucho hucho</name>
    <name type="common">huchen</name>
    <dbReference type="NCBI Taxonomy" id="62062"/>
    <lineage>
        <taxon>Eukaryota</taxon>
        <taxon>Metazoa</taxon>
        <taxon>Chordata</taxon>
        <taxon>Craniata</taxon>
        <taxon>Vertebrata</taxon>
        <taxon>Euteleostomi</taxon>
        <taxon>Actinopterygii</taxon>
        <taxon>Neopterygii</taxon>
        <taxon>Teleostei</taxon>
        <taxon>Protacanthopterygii</taxon>
        <taxon>Salmoniformes</taxon>
        <taxon>Salmonidae</taxon>
        <taxon>Salmoninae</taxon>
        <taxon>Hucho</taxon>
    </lineage>
</organism>
<keyword evidence="2" id="KW-1185">Reference proteome</keyword>